<keyword evidence="8" id="KW-1185">Reference proteome</keyword>
<accession>A0A183G2Y8</accession>
<evidence type="ECO:0000256" key="1">
    <source>
        <dbReference type="ARBA" id="ARBA00022723"/>
    </source>
</evidence>
<dbReference type="Proteomes" id="UP000050761">
    <property type="component" value="Unassembled WGS sequence"/>
</dbReference>
<dbReference type="InterPro" id="IPR001275">
    <property type="entry name" value="DM_DNA-bd"/>
</dbReference>
<dbReference type="GO" id="GO:0007548">
    <property type="term" value="P:sex differentiation"/>
    <property type="evidence" value="ECO:0007669"/>
    <property type="project" value="TreeGrafter"/>
</dbReference>
<dbReference type="EMBL" id="UZAH01029006">
    <property type="protein sequence ID" value="VDP03688.1"/>
    <property type="molecule type" value="Genomic_DNA"/>
</dbReference>
<dbReference type="Gene3D" id="4.10.1040.10">
    <property type="entry name" value="DM DNA-binding domain"/>
    <property type="match status" value="2"/>
</dbReference>
<keyword evidence="4 5" id="KW-0539">Nucleus</keyword>
<feature type="DNA-binding region" description="DM" evidence="5">
    <location>
        <begin position="35"/>
        <end position="80"/>
    </location>
</feature>
<dbReference type="SUPFAM" id="SSF82927">
    <property type="entry name" value="Cysteine-rich DNA binding domain, (DM domain)"/>
    <property type="match status" value="2"/>
</dbReference>
<accession>A0A3P8B2A7</accession>
<organism evidence="8 9">
    <name type="scientific">Heligmosomoides polygyrus</name>
    <name type="common">Parasitic roundworm</name>
    <dbReference type="NCBI Taxonomy" id="6339"/>
    <lineage>
        <taxon>Eukaryota</taxon>
        <taxon>Metazoa</taxon>
        <taxon>Ecdysozoa</taxon>
        <taxon>Nematoda</taxon>
        <taxon>Chromadorea</taxon>
        <taxon>Rhabditida</taxon>
        <taxon>Rhabditina</taxon>
        <taxon>Rhabditomorpha</taxon>
        <taxon>Strongyloidea</taxon>
        <taxon>Heligmosomidae</taxon>
        <taxon>Heligmosomoides</taxon>
    </lineage>
</organism>
<reference evidence="7 8" key="1">
    <citation type="submission" date="2018-11" db="EMBL/GenBank/DDBJ databases">
        <authorList>
            <consortium name="Pathogen Informatics"/>
        </authorList>
    </citation>
    <scope>NUCLEOTIDE SEQUENCE [LARGE SCALE GENOMIC DNA]</scope>
</reference>
<dbReference type="GO" id="GO:0000978">
    <property type="term" value="F:RNA polymerase II cis-regulatory region sequence-specific DNA binding"/>
    <property type="evidence" value="ECO:0007669"/>
    <property type="project" value="TreeGrafter"/>
</dbReference>
<feature type="domain" description="DM" evidence="6">
    <location>
        <begin position="35"/>
        <end position="80"/>
    </location>
</feature>
<dbReference type="InterPro" id="IPR036407">
    <property type="entry name" value="DM_DNA-bd_sf"/>
</dbReference>
<dbReference type="OrthoDB" id="6162476at2759"/>
<comment type="subcellular location">
    <subcellularLocation>
        <location evidence="5">Nucleus</location>
    </subcellularLocation>
</comment>
<dbReference type="GO" id="GO:0000981">
    <property type="term" value="F:DNA-binding transcription factor activity, RNA polymerase II-specific"/>
    <property type="evidence" value="ECO:0007669"/>
    <property type="project" value="TreeGrafter"/>
</dbReference>
<feature type="domain" description="DM" evidence="6">
    <location>
        <begin position="119"/>
        <end position="163"/>
    </location>
</feature>
<dbReference type="SMART" id="SM00301">
    <property type="entry name" value="DM"/>
    <property type="match status" value="2"/>
</dbReference>
<keyword evidence="2 5" id="KW-0862">Zinc</keyword>
<evidence type="ECO:0000313" key="9">
    <source>
        <dbReference type="WBParaSite" id="HPBE_0001572101-mRNA-1"/>
    </source>
</evidence>
<evidence type="ECO:0000256" key="3">
    <source>
        <dbReference type="ARBA" id="ARBA00023125"/>
    </source>
</evidence>
<dbReference type="AlphaFoldDB" id="A0A183G2Y8"/>
<keyword evidence="3 5" id="KW-0238">DNA-binding</keyword>
<dbReference type="PROSITE" id="PS50809">
    <property type="entry name" value="DM_2"/>
    <property type="match status" value="2"/>
</dbReference>
<evidence type="ECO:0000259" key="6">
    <source>
        <dbReference type="PROSITE" id="PS50809"/>
    </source>
</evidence>
<dbReference type="InterPro" id="IPR026607">
    <property type="entry name" value="DMRT"/>
</dbReference>
<evidence type="ECO:0000313" key="7">
    <source>
        <dbReference type="EMBL" id="VDP03688.1"/>
    </source>
</evidence>
<dbReference type="PANTHER" id="PTHR12322:SF49">
    <property type="entry name" value="DM DOMAIN-CONTAINING PROTEIN"/>
    <property type="match status" value="1"/>
</dbReference>
<dbReference type="Pfam" id="PF00751">
    <property type="entry name" value="DM"/>
    <property type="match status" value="2"/>
</dbReference>
<gene>
    <name evidence="7" type="ORF">HPBE_LOCUS15720</name>
</gene>
<proteinExistence type="predicted"/>
<protein>
    <submittedName>
        <fullName evidence="9">DM domain-containing protein</fullName>
    </submittedName>
</protein>
<sequence>MSSSCEDSSSSRKSGECHRFFGFGKRIPRDVKRHCGMCRQHGLVFETRGHICQFKNCECDKCKLVRKRRSIMSTQIRLRREQDKRFQRTTIASEADVVPLNSVVFEADKRDDMSLCYFCQKCKNHGVLMWKKDHKRNCEFANCRCEQCNLIDTRRALDRHIKKTKEMKSGSEIDLESPSLPGNLTHPFAVNSSDYSSSSSSTEEYSSGCDSSTAQLPLHLPISVPCSTQMAPMLPLRGMSYLEPTIDNASSLLLPNCFNPTFLPPTTSLNSSFLPISPLLYGGLLPPTSNEFVLSNILSALSPFEIQLMLISLRSTSTNCLNY</sequence>
<evidence type="ECO:0000256" key="5">
    <source>
        <dbReference type="PROSITE-ProRule" id="PRU00070"/>
    </source>
</evidence>
<dbReference type="GO" id="GO:0046872">
    <property type="term" value="F:metal ion binding"/>
    <property type="evidence" value="ECO:0007669"/>
    <property type="project" value="UniProtKB-KW"/>
</dbReference>
<evidence type="ECO:0000313" key="8">
    <source>
        <dbReference type="Proteomes" id="UP000050761"/>
    </source>
</evidence>
<evidence type="ECO:0000256" key="2">
    <source>
        <dbReference type="ARBA" id="ARBA00022833"/>
    </source>
</evidence>
<evidence type="ECO:0000256" key="4">
    <source>
        <dbReference type="ARBA" id="ARBA00023242"/>
    </source>
</evidence>
<name>A0A183G2Y8_HELPZ</name>
<reference evidence="9" key="2">
    <citation type="submission" date="2019-09" db="UniProtKB">
        <authorList>
            <consortium name="WormBaseParasite"/>
        </authorList>
    </citation>
    <scope>IDENTIFICATION</scope>
</reference>
<keyword evidence="1 5" id="KW-0479">Metal-binding</keyword>
<dbReference type="WBParaSite" id="HPBE_0001572101-mRNA-1">
    <property type="protein sequence ID" value="HPBE_0001572101-mRNA-1"/>
    <property type="gene ID" value="HPBE_0001572101"/>
</dbReference>
<feature type="DNA-binding region" description="DM" evidence="5">
    <location>
        <begin position="119"/>
        <end position="163"/>
    </location>
</feature>
<dbReference type="PANTHER" id="PTHR12322">
    <property type="entry name" value="DOUBLESEX AND MAB-3 RELATED TRANSCRIPTION FACTOR DMRT"/>
    <property type="match status" value="1"/>
</dbReference>
<dbReference type="PROSITE" id="PS40000">
    <property type="entry name" value="DM_1"/>
    <property type="match status" value="1"/>
</dbReference>
<dbReference type="GO" id="GO:0005634">
    <property type="term" value="C:nucleus"/>
    <property type="evidence" value="ECO:0007669"/>
    <property type="project" value="UniProtKB-SubCell"/>
</dbReference>